<dbReference type="GO" id="GO:0000981">
    <property type="term" value="F:DNA-binding transcription factor activity, RNA polymerase II-specific"/>
    <property type="evidence" value="ECO:0007669"/>
    <property type="project" value="InterPro"/>
</dbReference>
<dbReference type="PANTHER" id="PTHR31845:SF32">
    <property type="entry name" value="MISCELLANEOUS ZN(II)2CYS6 TRANSCRIPTION FACTOR (EUROFUNG)-RELATED"/>
    <property type="match status" value="1"/>
</dbReference>
<evidence type="ECO:0000256" key="4">
    <source>
        <dbReference type="ARBA" id="ARBA00023163"/>
    </source>
</evidence>
<reference evidence="8 9" key="1">
    <citation type="submission" date="2019-06" db="EMBL/GenBank/DDBJ databases">
        <title>Genome Sequence of the Brown Rot Fungal Pathogen Monilinia fructicola.</title>
        <authorList>
            <person name="De Miccolis Angelini R.M."/>
            <person name="Landi L."/>
            <person name="Abate D."/>
            <person name="Pollastro S."/>
            <person name="Romanazzi G."/>
            <person name="Faretra F."/>
        </authorList>
    </citation>
    <scope>NUCLEOTIDE SEQUENCE [LARGE SCALE GENOMIC DNA]</scope>
    <source>
        <strain evidence="8 9">Mfrc123</strain>
    </source>
</reference>
<dbReference type="InterPro" id="IPR051089">
    <property type="entry name" value="prtT"/>
</dbReference>
<evidence type="ECO:0000256" key="3">
    <source>
        <dbReference type="ARBA" id="ARBA00023125"/>
    </source>
</evidence>
<dbReference type="PROSITE" id="PS00463">
    <property type="entry name" value="ZN2_CY6_FUNGAL_1"/>
    <property type="match status" value="1"/>
</dbReference>
<organism evidence="8 9">
    <name type="scientific">Monilinia fructicola</name>
    <name type="common">Brown rot fungus</name>
    <name type="synonym">Ciboria fructicola</name>
    <dbReference type="NCBI Taxonomy" id="38448"/>
    <lineage>
        <taxon>Eukaryota</taxon>
        <taxon>Fungi</taxon>
        <taxon>Dikarya</taxon>
        <taxon>Ascomycota</taxon>
        <taxon>Pezizomycotina</taxon>
        <taxon>Leotiomycetes</taxon>
        <taxon>Helotiales</taxon>
        <taxon>Sclerotiniaceae</taxon>
        <taxon>Monilinia</taxon>
    </lineage>
</organism>
<keyword evidence="2" id="KW-0805">Transcription regulation</keyword>
<dbReference type="GO" id="GO:0005634">
    <property type="term" value="C:nucleus"/>
    <property type="evidence" value="ECO:0007669"/>
    <property type="project" value="UniProtKB-SubCell"/>
</dbReference>
<evidence type="ECO:0000256" key="6">
    <source>
        <dbReference type="SAM" id="MobiDB-lite"/>
    </source>
</evidence>
<dbReference type="InterPro" id="IPR036864">
    <property type="entry name" value="Zn2-C6_fun-type_DNA-bd_sf"/>
</dbReference>
<sequence>MEESNVEHTVTPKVSRHGKACVNCARAKVKCVEKNGVGACERCHRLAKDCQSITRTKRRKPVKKTTAAKTAELEQKLDGLVSLLNAANRIQNATSSTASDHTALSDHTNDTQSYGYQDGPNSCNLNPPVRGLEAVDIKLPANSTYSLRSIPIDPPLPVPPQQPLRKLIRDTSSDYCGSSHIPSAIQPISLIPSHLELSSTEAENSLQHFRTHSTKYLPFIVIPPDTRVCEFRKENPFWWLTIAMATAKTTSRQIALGLHIRQILGQKILVQGERNLDLLWGLLTYIAWSQCHYQQRPVWSSMIQLAMGLVYDLGLNKAPPKEAPHLLLNFDARGCPKPFLPPVGSRQENRALLCLFSLSSSFSLFVQKIDTLRWTSYAEESATLLSEHPESDRDILMVQIVRLQLIQERVKDAPWYDTAGDSNTHFKAPASFYLKALKSQIENFKQQIPNKVRNNHTFLMHLYNTELTIHELSLSKEPVSDIPDFQRLESLCICFQSVKSWFDLYFSLPPKEHTLFVFPIYTHLAHCIVALYRLSIFEDSQWDVRLVRQQLDFSFVLDRIIKSWENVNDAAGLVEGMTRVDDVDIHTTNSKRIGLIKTWWDAKVAAETSGSVPSDKFVNGNGSGGGCENISTEPMAQTQPQGLEIPTFGMDMSQELWDDGWWQDVFGAWGTQGDMMAAPTTTHF</sequence>
<name>A0A5M9JVZ6_MONFR</name>
<dbReference type="PANTHER" id="PTHR31845">
    <property type="entry name" value="FINGER DOMAIN PROTEIN, PUTATIVE-RELATED"/>
    <property type="match status" value="1"/>
</dbReference>
<gene>
    <name evidence="8" type="ORF">EYC84_001981</name>
</gene>
<dbReference type="Gene3D" id="4.10.240.10">
    <property type="entry name" value="Zn(2)-C6 fungal-type DNA-binding domain"/>
    <property type="match status" value="1"/>
</dbReference>
<dbReference type="OrthoDB" id="1600564at2759"/>
<dbReference type="SMART" id="SM00066">
    <property type="entry name" value="GAL4"/>
    <property type="match status" value="1"/>
</dbReference>
<dbReference type="AlphaFoldDB" id="A0A5M9JVZ6"/>
<evidence type="ECO:0000313" key="8">
    <source>
        <dbReference type="EMBL" id="KAA8572056.1"/>
    </source>
</evidence>
<keyword evidence="4" id="KW-0804">Transcription</keyword>
<dbReference type="EMBL" id="VICG01000005">
    <property type="protein sequence ID" value="KAA8572056.1"/>
    <property type="molecule type" value="Genomic_DNA"/>
</dbReference>
<dbReference type="CDD" id="cd00067">
    <property type="entry name" value="GAL4"/>
    <property type="match status" value="1"/>
</dbReference>
<feature type="compositionally biased region" description="Polar residues" evidence="6">
    <location>
        <begin position="110"/>
        <end position="122"/>
    </location>
</feature>
<dbReference type="GO" id="GO:0000976">
    <property type="term" value="F:transcription cis-regulatory region binding"/>
    <property type="evidence" value="ECO:0007669"/>
    <property type="project" value="TreeGrafter"/>
</dbReference>
<evidence type="ECO:0000256" key="1">
    <source>
        <dbReference type="ARBA" id="ARBA00004123"/>
    </source>
</evidence>
<feature type="domain" description="Zn(2)-C6 fungal-type" evidence="7">
    <location>
        <begin position="20"/>
        <end position="50"/>
    </location>
</feature>
<dbReference type="InterPro" id="IPR001138">
    <property type="entry name" value="Zn2Cys6_DnaBD"/>
</dbReference>
<evidence type="ECO:0000256" key="2">
    <source>
        <dbReference type="ARBA" id="ARBA00023015"/>
    </source>
</evidence>
<keyword evidence="5" id="KW-0539">Nucleus</keyword>
<keyword evidence="9" id="KW-1185">Reference proteome</keyword>
<feature type="region of interest" description="Disordered" evidence="6">
    <location>
        <begin position="94"/>
        <end position="122"/>
    </location>
</feature>
<dbReference type="Proteomes" id="UP000322873">
    <property type="component" value="Unassembled WGS sequence"/>
</dbReference>
<dbReference type="VEuPathDB" id="FungiDB:MFRU_018g00810"/>
<dbReference type="SUPFAM" id="SSF57701">
    <property type="entry name" value="Zn2/Cys6 DNA-binding domain"/>
    <property type="match status" value="1"/>
</dbReference>
<accession>A0A5M9JVZ6</accession>
<evidence type="ECO:0000259" key="7">
    <source>
        <dbReference type="PROSITE" id="PS00463"/>
    </source>
</evidence>
<dbReference type="GO" id="GO:0008270">
    <property type="term" value="F:zinc ion binding"/>
    <property type="evidence" value="ECO:0007669"/>
    <property type="project" value="InterPro"/>
</dbReference>
<comment type="caution">
    <text evidence="8">The sequence shown here is derived from an EMBL/GenBank/DDBJ whole genome shotgun (WGS) entry which is preliminary data.</text>
</comment>
<proteinExistence type="predicted"/>
<evidence type="ECO:0000256" key="5">
    <source>
        <dbReference type="ARBA" id="ARBA00023242"/>
    </source>
</evidence>
<evidence type="ECO:0000313" key="9">
    <source>
        <dbReference type="Proteomes" id="UP000322873"/>
    </source>
</evidence>
<comment type="subcellular location">
    <subcellularLocation>
        <location evidence="1">Nucleus</location>
    </subcellularLocation>
</comment>
<dbReference type="CDD" id="cd12148">
    <property type="entry name" value="fungal_TF_MHR"/>
    <property type="match status" value="1"/>
</dbReference>
<keyword evidence="3" id="KW-0238">DNA-binding</keyword>
<protein>
    <recommendedName>
        <fullName evidence="7">Zn(2)-C6 fungal-type domain-containing protein</fullName>
    </recommendedName>
</protein>